<accession>A0A2J7RH59</accession>
<evidence type="ECO:0000313" key="1">
    <source>
        <dbReference type="EMBL" id="PNF40176.1"/>
    </source>
</evidence>
<dbReference type="AlphaFoldDB" id="A0A2J7RH59"/>
<reference evidence="1 2" key="1">
    <citation type="submission" date="2017-12" db="EMBL/GenBank/DDBJ databases">
        <title>Hemimetabolous genomes reveal molecular basis of termite eusociality.</title>
        <authorList>
            <person name="Harrison M.C."/>
            <person name="Jongepier E."/>
            <person name="Robertson H.M."/>
            <person name="Arning N."/>
            <person name="Bitard-Feildel T."/>
            <person name="Chao H."/>
            <person name="Childers C.P."/>
            <person name="Dinh H."/>
            <person name="Doddapaneni H."/>
            <person name="Dugan S."/>
            <person name="Gowin J."/>
            <person name="Greiner C."/>
            <person name="Han Y."/>
            <person name="Hu H."/>
            <person name="Hughes D.S.T."/>
            <person name="Huylmans A.-K."/>
            <person name="Kemena C."/>
            <person name="Kremer L.P.M."/>
            <person name="Lee S.L."/>
            <person name="Lopez-Ezquerra A."/>
            <person name="Mallet L."/>
            <person name="Monroy-Kuhn J.M."/>
            <person name="Moser A."/>
            <person name="Murali S.C."/>
            <person name="Muzny D.M."/>
            <person name="Otani S."/>
            <person name="Piulachs M.-D."/>
            <person name="Poelchau M."/>
            <person name="Qu J."/>
            <person name="Schaub F."/>
            <person name="Wada-Katsumata A."/>
            <person name="Worley K.C."/>
            <person name="Xie Q."/>
            <person name="Ylla G."/>
            <person name="Poulsen M."/>
            <person name="Gibbs R.A."/>
            <person name="Schal C."/>
            <person name="Richards S."/>
            <person name="Belles X."/>
            <person name="Korb J."/>
            <person name="Bornberg-Bauer E."/>
        </authorList>
    </citation>
    <scope>NUCLEOTIDE SEQUENCE [LARGE SCALE GENOMIC DNA]</scope>
    <source>
        <tissue evidence="1">Whole body</tissue>
    </source>
</reference>
<organism evidence="1 2">
    <name type="scientific">Cryptotermes secundus</name>
    <dbReference type="NCBI Taxonomy" id="105785"/>
    <lineage>
        <taxon>Eukaryota</taxon>
        <taxon>Metazoa</taxon>
        <taxon>Ecdysozoa</taxon>
        <taxon>Arthropoda</taxon>
        <taxon>Hexapoda</taxon>
        <taxon>Insecta</taxon>
        <taxon>Pterygota</taxon>
        <taxon>Neoptera</taxon>
        <taxon>Polyneoptera</taxon>
        <taxon>Dictyoptera</taxon>
        <taxon>Blattodea</taxon>
        <taxon>Blattoidea</taxon>
        <taxon>Termitoidae</taxon>
        <taxon>Kalotermitidae</taxon>
        <taxon>Cryptotermitinae</taxon>
        <taxon>Cryptotermes</taxon>
    </lineage>
</organism>
<dbReference type="Proteomes" id="UP000235965">
    <property type="component" value="Unassembled WGS sequence"/>
</dbReference>
<dbReference type="InParanoid" id="A0A2J7RH59"/>
<comment type="caution">
    <text evidence="1">The sequence shown here is derived from an EMBL/GenBank/DDBJ whole genome shotgun (WGS) entry which is preliminary data.</text>
</comment>
<keyword evidence="2" id="KW-1185">Reference proteome</keyword>
<feature type="non-terminal residue" evidence="1">
    <location>
        <position position="1"/>
    </location>
</feature>
<evidence type="ECO:0000313" key="2">
    <source>
        <dbReference type="Proteomes" id="UP000235965"/>
    </source>
</evidence>
<gene>
    <name evidence="1" type="ORF">B7P43_G08264</name>
</gene>
<sequence length="91" mass="9727">LSSRDGAVGIATAYGLDDRGVAVRVPVGSEFSLLHTVQTGSGAHPTSYPMGTRGSLAGGKWIGHVLRRNCLLKEVIEGKIEGRIEVTRRRK</sequence>
<protein>
    <submittedName>
        <fullName evidence="1">Uncharacterized protein</fullName>
    </submittedName>
</protein>
<name>A0A2J7RH59_9NEOP</name>
<proteinExistence type="predicted"/>
<dbReference type="EMBL" id="NEVH01003746">
    <property type="protein sequence ID" value="PNF40176.1"/>
    <property type="molecule type" value="Genomic_DNA"/>
</dbReference>